<keyword evidence="2 7" id="KW-0699">rRNA-binding</keyword>
<dbReference type="NCBIfam" id="TIGR00060">
    <property type="entry name" value="L18_bact"/>
    <property type="match status" value="1"/>
</dbReference>
<dbReference type="InterPro" id="IPR057268">
    <property type="entry name" value="Ribosomal_L18"/>
</dbReference>
<comment type="subunit">
    <text evidence="7">Part of the 50S ribosomal subunit; part of the 5S rRNA/L5/L18/L25 subcomplex. Contacts the 5S and 23S rRNAs.</text>
</comment>
<dbReference type="Proteomes" id="UP000275719">
    <property type="component" value="Unassembled WGS sequence"/>
</dbReference>
<evidence type="ECO:0000256" key="2">
    <source>
        <dbReference type="ARBA" id="ARBA00022730"/>
    </source>
</evidence>
<keyword evidence="9" id="KW-1185">Reference proteome</keyword>
<organism evidence="8 9">
    <name type="scientific">Paenimyroides tangerinum</name>
    <dbReference type="NCBI Taxonomy" id="2488728"/>
    <lineage>
        <taxon>Bacteria</taxon>
        <taxon>Pseudomonadati</taxon>
        <taxon>Bacteroidota</taxon>
        <taxon>Flavobacteriia</taxon>
        <taxon>Flavobacteriales</taxon>
        <taxon>Flavobacteriaceae</taxon>
        <taxon>Paenimyroides</taxon>
    </lineage>
</organism>
<dbReference type="Pfam" id="PF00861">
    <property type="entry name" value="Ribosomal_L18p"/>
    <property type="match status" value="1"/>
</dbReference>
<dbReference type="HAMAP" id="MF_01337_B">
    <property type="entry name" value="Ribosomal_uL18_B"/>
    <property type="match status" value="1"/>
</dbReference>
<name>A0A3P3WB80_9FLAO</name>
<dbReference type="FunFam" id="3.30.420.100:FF:000003">
    <property type="entry name" value="50S ribosomal protein L18"/>
    <property type="match status" value="1"/>
</dbReference>
<dbReference type="OrthoDB" id="9810939at2"/>
<dbReference type="CDD" id="cd00432">
    <property type="entry name" value="Ribosomal_L18_L5e"/>
    <property type="match status" value="1"/>
</dbReference>
<proteinExistence type="inferred from homology"/>
<comment type="function">
    <text evidence="7">This is one of the proteins that bind and probably mediate the attachment of the 5S RNA into the large ribosomal subunit, where it forms part of the central protuberance.</text>
</comment>
<keyword evidence="5 7" id="KW-0687">Ribonucleoprotein</keyword>
<dbReference type="SUPFAM" id="SSF53137">
    <property type="entry name" value="Translational machinery components"/>
    <property type="match status" value="1"/>
</dbReference>
<dbReference type="RefSeq" id="WP_125018784.1">
    <property type="nucleotide sequence ID" value="NZ_RQVQ01000014.1"/>
</dbReference>
<dbReference type="GO" id="GO:0022625">
    <property type="term" value="C:cytosolic large ribosomal subunit"/>
    <property type="evidence" value="ECO:0007669"/>
    <property type="project" value="TreeGrafter"/>
</dbReference>
<keyword evidence="3 7" id="KW-0694">RNA-binding</keyword>
<protein>
    <recommendedName>
        <fullName evidence="6 7">Large ribosomal subunit protein uL18</fullName>
    </recommendedName>
</protein>
<evidence type="ECO:0000256" key="7">
    <source>
        <dbReference type="HAMAP-Rule" id="MF_01337"/>
    </source>
</evidence>
<reference evidence="8 9" key="1">
    <citation type="submission" date="2018-11" db="EMBL/GenBank/DDBJ databases">
        <title>Flavobacterium sp. nov., YIM 102701-2 draft genome.</title>
        <authorList>
            <person name="Li G."/>
            <person name="Jiang Y."/>
        </authorList>
    </citation>
    <scope>NUCLEOTIDE SEQUENCE [LARGE SCALE GENOMIC DNA]</scope>
    <source>
        <strain evidence="8 9">YIM 102701-2</strain>
    </source>
</reference>
<dbReference type="Gene3D" id="3.30.420.100">
    <property type="match status" value="1"/>
</dbReference>
<evidence type="ECO:0000256" key="5">
    <source>
        <dbReference type="ARBA" id="ARBA00023274"/>
    </source>
</evidence>
<dbReference type="GO" id="GO:0006412">
    <property type="term" value="P:translation"/>
    <property type="evidence" value="ECO:0007669"/>
    <property type="project" value="UniProtKB-UniRule"/>
</dbReference>
<accession>A0A3P3WB80</accession>
<comment type="similarity">
    <text evidence="1 7">Belongs to the universal ribosomal protein uL18 family.</text>
</comment>
<dbReference type="InterPro" id="IPR004389">
    <property type="entry name" value="Ribosomal_uL18_bac-type"/>
</dbReference>
<dbReference type="AlphaFoldDB" id="A0A3P3WB80"/>
<keyword evidence="4 7" id="KW-0689">Ribosomal protein</keyword>
<evidence type="ECO:0000313" key="9">
    <source>
        <dbReference type="Proteomes" id="UP000275719"/>
    </source>
</evidence>
<dbReference type="PANTHER" id="PTHR12899">
    <property type="entry name" value="39S RIBOSOMAL PROTEIN L18, MITOCHONDRIAL"/>
    <property type="match status" value="1"/>
</dbReference>
<evidence type="ECO:0000256" key="1">
    <source>
        <dbReference type="ARBA" id="ARBA00007116"/>
    </source>
</evidence>
<evidence type="ECO:0000256" key="6">
    <source>
        <dbReference type="ARBA" id="ARBA00035197"/>
    </source>
</evidence>
<comment type="caution">
    <text evidence="8">The sequence shown here is derived from an EMBL/GenBank/DDBJ whole genome shotgun (WGS) entry which is preliminary data.</text>
</comment>
<dbReference type="GO" id="GO:0003735">
    <property type="term" value="F:structural constituent of ribosome"/>
    <property type="evidence" value="ECO:0007669"/>
    <property type="project" value="InterPro"/>
</dbReference>
<gene>
    <name evidence="7" type="primary">rplR</name>
    <name evidence="8" type="ORF">EG240_07540</name>
</gene>
<dbReference type="InterPro" id="IPR005484">
    <property type="entry name" value="Ribosomal_uL18_bac/plant/anim"/>
</dbReference>
<dbReference type="GO" id="GO:0008097">
    <property type="term" value="F:5S rRNA binding"/>
    <property type="evidence" value="ECO:0007669"/>
    <property type="project" value="TreeGrafter"/>
</dbReference>
<sequence>MSLNKSERRQRIKYRVRKIVSGTAARPRLSVFRSNKEIYAQIVDDVNGTTLVAASSREAGVTGTTKIETAASVGKLIAEKALKAGIDTISFDRGGYLYHGRVKSLADGAREAGLKF</sequence>
<evidence type="ECO:0000313" key="8">
    <source>
        <dbReference type="EMBL" id="RRJ90869.1"/>
    </source>
</evidence>
<evidence type="ECO:0000256" key="3">
    <source>
        <dbReference type="ARBA" id="ARBA00022884"/>
    </source>
</evidence>
<dbReference type="PANTHER" id="PTHR12899:SF3">
    <property type="entry name" value="LARGE RIBOSOMAL SUBUNIT PROTEIN UL18M"/>
    <property type="match status" value="1"/>
</dbReference>
<evidence type="ECO:0000256" key="4">
    <source>
        <dbReference type="ARBA" id="ARBA00022980"/>
    </source>
</evidence>
<dbReference type="EMBL" id="RQVQ01000014">
    <property type="protein sequence ID" value="RRJ90869.1"/>
    <property type="molecule type" value="Genomic_DNA"/>
</dbReference>